<feature type="transmembrane region" description="Helical" evidence="1">
    <location>
        <begin position="263"/>
        <end position="282"/>
    </location>
</feature>
<feature type="transmembrane region" description="Helical" evidence="1">
    <location>
        <begin position="289"/>
        <end position="311"/>
    </location>
</feature>
<evidence type="ECO:0000259" key="3">
    <source>
        <dbReference type="Pfam" id="PF19040"/>
    </source>
</evidence>
<keyword evidence="4" id="KW-0808">Transferase</keyword>
<dbReference type="InterPro" id="IPR043968">
    <property type="entry name" value="SGNH"/>
</dbReference>
<keyword evidence="1" id="KW-0472">Membrane</keyword>
<dbReference type="EMBL" id="CP025781">
    <property type="protein sequence ID" value="QBC43825.1"/>
    <property type="molecule type" value="Genomic_DNA"/>
</dbReference>
<feature type="domain" description="SGNH" evidence="3">
    <location>
        <begin position="422"/>
        <end position="649"/>
    </location>
</feature>
<feature type="transmembrane region" description="Helical" evidence="1">
    <location>
        <begin position="179"/>
        <end position="196"/>
    </location>
</feature>
<feature type="transmembrane region" description="Helical" evidence="1">
    <location>
        <begin position="365"/>
        <end position="386"/>
    </location>
</feature>
<gene>
    <name evidence="4" type="ORF">C1H71_09880</name>
</gene>
<organism evidence="4 5">
    <name type="scientific">Iodobacter fluviatilis</name>
    <dbReference type="NCBI Taxonomy" id="537"/>
    <lineage>
        <taxon>Bacteria</taxon>
        <taxon>Pseudomonadati</taxon>
        <taxon>Pseudomonadota</taxon>
        <taxon>Betaproteobacteria</taxon>
        <taxon>Neisseriales</taxon>
        <taxon>Chitinibacteraceae</taxon>
        <taxon>Iodobacter</taxon>
    </lineage>
</organism>
<dbReference type="Pfam" id="PF19040">
    <property type="entry name" value="SGNH"/>
    <property type="match status" value="1"/>
</dbReference>
<feature type="transmembrane region" description="Helical" evidence="1">
    <location>
        <begin position="149"/>
        <end position="167"/>
    </location>
</feature>
<protein>
    <submittedName>
        <fullName evidence="4">Acyltransferase</fullName>
    </submittedName>
</protein>
<evidence type="ECO:0000313" key="5">
    <source>
        <dbReference type="Proteomes" id="UP000515917"/>
    </source>
</evidence>
<name>A0A7G3GAQ6_9NEIS</name>
<feature type="transmembrane region" description="Helical" evidence="1">
    <location>
        <begin position="82"/>
        <end position="101"/>
    </location>
</feature>
<dbReference type="Pfam" id="PF01757">
    <property type="entry name" value="Acyl_transf_3"/>
    <property type="match status" value="1"/>
</dbReference>
<feature type="transmembrane region" description="Helical" evidence="1">
    <location>
        <begin position="208"/>
        <end position="226"/>
    </location>
</feature>
<keyword evidence="1" id="KW-0812">Transmembrane</keyword>
<reference evidence="4 5" key="1">
    <citation type="submission" date="2018-01" db="EMBL/GenBank/DDBJ databases">
        <title>Genome sequence of Iodobacter sp. strain PCH194 isolated from Indian Trans-Himalaya.</title>
        <authorList>
            <person name="Kumar V."/>
            <person name="Thakur V."/>
            <person name="Kumar S."/>
            <person name="Singh D."/>
        </authorList>
    </citation>
    <scope>NUCLEOTIDE SEQUENCE [LARGE SCALE GENOMIC DNA]</scope>
    <source>
        <strain evidence="4 5">PCH194</strain>
    </source>
</reference>
<dbReference type="AlphaFoldDB" id="A0A7G3GAQ6"/>
<keyword evidence="1" id="KW-1133">Transmembrane helix</keyword>
<dbReference type="PANTHER" id="PTHR23028:SF53">
    <property type="entry name" value="ACYL_TRANSF_3 DOMAIN-CONTAINING PROTEIN"/>
    <property type="match status" value="1"/>
</dbReference>
<keyword evidence="4" id="KW-0012">Acyltransferase</keyword>
<dbReference type="InterPro" id="IPR050879">
    <property type="entry name" value="Acyltransferase_3"/>
</dbReference>
<feature type="transmembrane region" description="Helical" evidence="1">
    <location>
        <begin position="331"/>
        <end position="349"/>
    </location>
</feature>
<feature type="domain" description="Acyltransferase 3" evidence="2">
    <location>
        <begin position="14"/>
        <end position="344"/>
    </location>
</feature>
<dbReference type="Proteomes" id="UP000515917">
    <property type="component" value="Chromosome"/>
</dbReference>
<evidence type="ECO:0000256" key="1">
    <source>
        <dbReference type="SAM" id="Phobius"/>
    </source>
</evidence>
<dbReference type="InterPro" id="IPR002656">
    <property type="entry name" value="Acyl_transf_3_dom"/>
</dbReference>
<evidence type="ECO:0000259" key="2">
    <source>
        <dbReference type="Pfam" id="PF01757"/>
    </source>
</evidence>
<dbReference type="PANTHER" id="PTHR23028">
    <property type="entry name" value="ACETYLTRANSFERASE"/>
    <property type="match status" value="1"/>
</dbReference>
<dbReference type="KEGG" id="ifl:C1H71_09880"/>
<feature type="transmembrane region" description="Helical" evidence="1">
    <location>
        <begin position="21"/>
        <end position="41"/>
    </location>
</feature>
<dbReference type="GO" id="GO:0016020">
    <property type="term" value="C:membrane"/>
    <property type="evidence" value="ECO:0007669"/>
    <property type="project" value="TreeGrafter"/>
</dbReference>
<evidence type="ECO:0000313" key="4">
    <source>
        <dbReference type="EMBL" id="QBC43825.1"/>
    </source>
</evidence>
<dbReference type="GO" id="GO:0016747">
    <property type="term" value="F:acyltransferase activity, transferring groups other than amino-acyl groups"/>
    <property type="evidence" value="ECO:0007669"/>
    <property type="project" value="InterPro"/>
</dbReference>
<dbReference type="GO" id="GO:0000271">
    <property type="term" value="P:polysaccharide biosynthetic process"/>
    <property type="evidence" value="ECO:0007669"/>
    <property type="project" value="TreeGrafter"/>
</dbReference>
<keyword evidence="5" id="KW-1185">Reference proteome</keyword>
<dbReference type="RefSeq" id="WP_130106392.1">
    <property type="nucleotide sequence ID" value="NZ_CP025781.1"/>
</dbReference>
<accession>A0A7G3GAQ6</accession>
<feature type="transmembrane region" description="Helical" evidence="1">
    <location>
        <begin position="113"/>
        <end position="129"/>
    </location>
</feature>
<proteinExistence type="predicted"/>
<feature type="transmembrane region" description="Helical" evidence="1">
    <location>
        <begin position="238"/>
        <end position="257"/>
    </location>
</feature>
<sequence>MTLIKKMPSSGYIPEIDSLRAIAVLSVILFHFNPLILPGGFSGVDVFFVISGYVVSSSLAKSQHRHFIGFVLQFYSRRIIRIYPALLACLMIVGLLQTLLVPASWLSQSTNSTALYAFAGISNYALIWFNDGYFSPRIEFNAFTHTWSLAVEEQFYLLFPFIFFIWIKHKEQKTFMGRITPYLLPLLFIVSLVYSWHETQSAPNHAYYLLPSRFWELASGAMLFICHQQNKLIIQSKHNSNFAIALGIILIAIGFIYSDPKSFPFPWALLAVSGTLCLITGVANTSGRLASILQFPLLVYIGKISYSLYLWHWPVLVLFRWTTGLDHPSNILAAALATGLCSIFSYHFLERPIRQNIFIHSKRDWQIAGGGISIILLCFISTQHIFKAQPRLSLSVTRDVQNWYPEAWPSASNEQKTAIFSHRKIFVLGDSHAIAYRTMLQKLSDEQGIEVLPYSAAGCPVANLRQTADSQCAEFIEQALRQIEQTAQAGDLIFLASLRMPRLSDQWTTFIEAQVLDSNQKADEHRNQVLAEAENIISRLEKRSLIVMLDAPKPVFKSPPFRCSDWFNASNPICQSGLSIKRSYLQEMSKPAFTTLAALQKNHPKLLIWETFSALCPSETCSAFDQQLPLFFDGDHLSAHGNRVLYPSFLALLRSMWR</sequence>